<keyword evidence="1" id="KW-0001">2Fe-2S</keyword>
<dbReference type="InterPro" id="IPR036922">
    <property type="entry name" value="Rieske_2Fe-2S_sf"/>
</dbReference>
<sequence>MSPVANHAWRSYRSAPPSGTRVLKACEINAGESRCVSVESENGRFPLLMVRSSEGKLYSYVNACPHQYLPLDSRGDKVLSQDASLLICTAHQATFQVHSGECISGPSTGEALDPVPVVEDDEGWLLIGE</sequence>
<dbReference type="AlphaFoldDB" id="A0A5C1NPV3"/>
<evidence type="ECO:0000256" key="1">
    <source>
        <dbReference type="ARBA" id="ARBA00022714"/>
    </source>
</evidence>
<protein>
    <submittedName>
        <fullName evidence="6">Rieske 2Fe-2S domain-containing protein</fullName>
    </submittedName>
</protein>
<keyword evidence="7" id="KW-1185">Reference proteome</keyword>
<dbReference type="CDD" id="cd03467">
    <property type="entry name" value="Rieske"/>
    <property type="match status" value="1"/>
</dbReference>
<name>A0A5C1NPV3_9GAMM</name>
<dbReference type="Pfam" id="PF00355">
    <property type="entry name" value="Rieske"/>
    <property type="match status" value="1"/>
</dbReference>
<dbReference type="SUPFAM" id="SSF50022">
    <property type="entry name" value="ISP domain"/>
    <property type="match status" value="1"/>
</dbReference>
<dbReference type="OrthoDB" id="9794779at2"/>
<evidence type="ECO:0000259" key="5">
    <source>
        <dbReference type="PROSITE" id="PS51296"/>
    </source>
</evidence>
<accession>A0A5C1NPV3</accession>
<dbReference type="PROSITE" id="PS51296">
    <property type="entry name" value="RIESKE"/>
    <property type="match status" value="1"/>
</dbReference>
<dbReference type="GO" id="GO:0046872">
    <property type="term" value="F:metal ion binding"/>
    <property type="evidence" value="ECO:0007669"/>
    <property type="project" value="UniProtKB-KW"/>
</dbReference>
<keyword evidence="2" id="KW-0479">Metal-binding</keyword>
<dbReference type="EMBL" id="CP038437">
    <property type="protein sequence ID" value="QEM83839.1"/>
    <property type="molecule type" value="Genomic_DNA"/>
</dbReference>
<keyword evidence="3" id="KW-0408">Iron</keyword>
<dbReference type="PANTHER" id="PTHR40261:SF1">
    <property type="entry name" value="RIESKE DOMAIN-CONTAINING PROTEIN"/>
    <property type="match status" value="1"/>
</dbReference>
<keyword evidence="4" id="KW-0411">Iron-sulfur</keyword>
<dbReference type="InterPro" id="IPR017941">
    <property type="entry name" value="Rieske_2Fe-2S"/>
</dbReference>
<dbReference type="Gene3D" id="2.102.10.10">
    <property type="entry name" value="Rieske [2Fe-2S] iron-sulphur domain"/>
    <property type="match status" value="1"/>
</dbReference>
<dbReference type="KEGG" id="hbh:E4T21_00145"/>
<evidence type="ECO:0000256" key="3">
    <source>
        <dbReference type="ARBA" id="ARBA00023004"/>
    </source>
</evidence>
<gene>
    <name evidence="6" type="ORF">E4T21_00145</name>
</gene>
<evidence type="ECO:0000256" key="4">
    <source>
        <dbReference type="ARBA" id="ARBA00023014"/>
    </source>
</evidence>
<proteinExistence type="predicted"/>
<evidence type="ECO:0000256" key="2">
    <source>
        <dbReference type="ARBA" id="ARBA00022723"/>
    </source>
</evidence>
<reference evidence="6" key="1">
    <citation type="submission" date="2021-02" db="EMBL/GenBank/DDBJ databases">
        <title>Strain Y2R2, a novel species of the genus Halomonas.</title>
        <authorList>
            <person name="Huang H."/>
        </authorList>
    </citation>
    <scope>NUCLEOTIDE SEQUENCE</scope>
    <source>
        <strain evidence="6">Y2R2</strain>
    </source>
</reference>
<dbReference type="Proteomes" id="UP000324285">
    <property type="component" value="Chromosome"/>
</dbReference>
<evidence type="ECO:0000313" key="7">
    <source>
        <dbReference type="Proteomes" id="UP000324285"/>
    </source>
</evidence>
<feature type="domain" description="Rieske" evidence="5">
    <location>
        <begin position="20"/>
        <end position="126"/>
    </location>
</feature>
<evidence type="ECO:0000313" key="6">
    <source>
        <dbReference type="EMBL" id="QEM83839.1"/>
    </source>
</evidence>
<organism evidence="6 7">
    <name type="scientific">Halomonas binhaiensis</name>
    <dbReference type="NCBI Taxonomy" id="2562282"/>
    <lineage>
        <taxon>Bacteria</taxon>
        <taxon>Pseudomonadati</taxon>
        <taxon>Pseudomonadota</taxon>
        <taxon>Gammaproteobacteria</taxon>
        <taxon>Oceanospirillales</taxon>
        <taxon>Halomonadaceae</taxon>
        <taxon>Halomonas</taxon>
    </lineage>
</organism>
<dbReference type="PANTHER" id="PTHR40261">
    <property type="match status" value="1"/>
</dbReference>
<dbReference type="GO" id="GO:0051537">
    <property type="term" value="F:2 iron, 2 sulfur cluster binding"/>
    <property type="evidence" value="ECO:0007669"/>
    <property type="project" value="UniProtKB-KW"/>
</dbReference>